<dbReference type="Pfam" id="PF00117">
    <property type="entry name" value="GATase"/>
    <property type="match status" value="1"/>
</dbReference>
<dbReference type="PANTHER" id="PTHR43418:SF4">
    <property type="entry name" value="MULTIFUNCTIONAL TRYPTOPHAN BIOSYNTHESIS PROTEIN"/>
    <property type="match status" value="1"/>
</dbReference>
<dbReference type="GO" id="GO:0046820">
    <property type="term" value="F:4-amino-4-deoxychorismate synthase activity"/>
    <property type="evidence" value="ECO:0007669"/>
    <property type="project" value="TreeGrafter"/>
</dbReference>
<dbReference type="Gene3D" id="3.40.50.880">
    <property type="match status" value="1"/>
</dbReference>
<comment type="pathway">
    <text evidence="1">Amino-acid biosynthesis; L-tryptophan biosynthesis; L-tryptophan from chorismate: step 1/5.</text>
</comment>
<comment type="subunit">
    <text evidence="2">Tetramer of two components I and two components II.</text>
</comment>
<keyword evidence="5" id="KW-0028">Amino-acid biosynthesis</keyword>
<dbReference type="InterPro" id="IPR017926">
    <property type="entry name" value="GATASE"/>
</dbReference>
<dbReference type="InterPro" id="IPR029062">
    <property type="entry name" value="Class_I_gatase-like"/>
</dbReference>
<proteinExistence type="predicted"/>
<dbReference type="PANTHER" id="PTHR43418">
    <property type="entry name" value="MULTIFUNCTIONAL TRYPTOPHAN BIOSYNTHESIS PROTEIN-RELATED"/>
    <property type="match status" value="1"/>
</dbReference>
<name>A0AA38XSK9_9EURO</name>
<dbReference type="PRINTS" id="PR00097">
    <property type="entry name" value="ANTSNTHASEII"/>
</dbReference>
<keyword evidence="6" id="KW-0315">Glutamine amidotransferase</keyword>
<comment type="caution">
    <text evidence="9">The sequence shown here is derived from an EMBL/GenBank/DDBJ whole genome shotgun (WGS) entry which is preliminary data.</text>
</comment>
<evidence type="ECO:0000256" key="5">
    <source>
        <dbReference type="ARBA" id="ARBA00022822"/>
    </source>
</evidence>
<dbReference type="FunFam" id="3.40.50.880:FF:000003">
    <property type="entry name" value="Anthranilate synthase component II"/>
    <property type="match status" value="1"/>
</dbReference>
<dbReference type="PROSITE" id="PS51273">
    <property type="entry name" value="GATASE_TYPE_1"/>
    <property type="match status" value="1"/>
</dbReference>
<dbReference type="EC" id="4.1.3.27" evidence="3"/>
<dbReference type="Gene3D" id="3.30.70.2970">
    <property type="entry name" value="Protein of unknown function (DUF541), domain 2"/>
    <property type="match status" value="1"/>
</dbReference>
<dbReference type="GO" id="GO:0000162">
    <property type="term" value="P:L-tryptophan biosynthetic process"/>
    <property type="evidence" value="ECO:0007669"/>
    <property type="project" value="UniProtKB-KW"/>
</dbReference>
<protein>
    <recommendedName>
        <fullName evidence="4">Anthranilate synthase component 2</fullName>
        <ecNumber evidence="3">4.1.3.27</ecNumber>
    </recommendedName>
    <alternativeName>
        <fullName evidence="7">Anthranilate synthase, glutamine amidotransferase component</fullName>
    </alternativeName>
</protein>
<dbReference type="InterPro" id="IPR050472">
    <property type="entry name" value="Anth_synth/Amidotransfase"/>
</dbReference>
<keyword evidence="5" id="KW-0057">Aromatic amino acid biosynthesis</keyword>
<evidence type="ECO:0000256" key="4">
    <source>
        <dbReference type="ARBA" id="ARBA00020654"/>
    </source>
</evidence>
<keyword evidence="5" id="KW-0822">Tryptophan biosynthesis</keyword>
<dbReference type="GO" id="GO:0046654">
    <property type="term" value="P:tetrahydrofolate biosynthetic process"/>
    <property type="evidence" value="ECO:0007669"/>
    <property type="project" value="TreeGrafter"/>
</dbReference>
<dbReference type="SUPFAM" id="SSF52317">
    <property type="entry name" value="Class I glutamine amidotransferase-like"/>
    <property type="match status" value="1"/>
</dbReference>
<evidence type="ECO:0000256" key="7">
    <source>
        <dbReference type="ARBA" id="ARBA00082672"/>
    </source>
</evidence>
<dbReference type="InterPro" id="IPR006221">
    <property type="entry name" value="TrpG/PapA_dom"/>
</dbReference>
<feature type="domain" description="Glutamine amidotransferase" evidence="8">
    <location>
        <begin position="235"/>
        <end position="414"/>
    </location>
</feature>
<evidence type="ECO:0000256" key="6">
    <source>
        <dbReference type="ARBA" id="ARBA00022962"/>
    </source>
</evidence>
<dbReference type="Pfam" id="PF04402">
    <property type="entry name" value="SIMPL"/>
    <property type="match status" value="1"/>
</dbReference>
<dbReference type="AlphaFoldDB" id="A0AA38XSK9"/>
<organism evidence="9">
    <name type="scientific">Knufia peltigerae</name>
    <dbReference type="NCBI Taxonomy" id="1002370"/>
    <lineage>
        <taxon>Eukaryota</taxon>
        <taxon>Fungi</taxon>
        <taxon>Dikarya</taxon>
        <taxon>Ascomycota</taxon>
        <taxon>Pezizomycotina</taxon>
        <taxon>Eurotiomycetes</taxon>
        <taxon>Chaetothyriomycetidae</taxon>
        <taxon>Chaetothyriales</taxon>
        <taxon>Trichomeriaceae</taxon>
        <taxon>Knufia</taxon>
    </lineage>
</organism>
<dbReference type="InterPro" id="IPR007497">
    <property type="entry name" value="SIMPL/DUF541"/>
</dbReference>
<dbReference type="GO" id="GO:0005829">
    <property type="term" value="C:cytosol"/>
    <property type="evidence" value="ECO:0007669"/>
    <property type="project" value="TreeGrafter"/>
</dbReference>
<sequence length="419" mass="45266">MAPSAWAQANTIPSQPHLLVKGQGTRTVMPDRFGLQLNIEETDMDADAARRRVQDNVARVLALFKQHKAVEGSVRADNLRIGPATRYEQSRQVFIGTRVSRQLRASFASVKAMQDVLGALNANENVQVSSLAPTYSGEVALRRELKGEAAAKTRESAQGLAKAYGTQLRGLYSISDVAPDFAYGIRAGQWPQLGGDGEYLDRISVTGSYAPASAPAPAAPESIEAGPITYTENVFTYNLVQYLQTLGAEVKVVRNDAMSVDEIAAQKPERIVISPGPCTPNEAGVSLELIQRLGPTTPILGVCLGHQGIGQVYGGTVIRAGNIMHGKTSPIRHEGKGVFAGLPDGYQATRYHSLVVDKNSLPDALEVTAWTENEDGSIEEIMGLRHRQFPVEGVQFHPESILTEHGHALLRNFLQRPAA</sequence>
<gene>
    <name evidence="9" type="ORF">H2204_012528</name>
</gene>
<dbReference type="CDD" id="cd01743">
    <property type="entry name" value="GATase1_Anthranilate_Synthase"/>
    <property type="match status" value="1"/>
</dbReference>
<dbReference type="EMBL" id="JAPDRN010000129">
    <property type="protein sequence ID" value="KAJ9619766.1"/>
    <property type="molecule type" value="Genomic_DNA"/>
</dbReference>
<accession>A0AA38XSK9</accession>
<evidence type="ECO:0000259" key="8">
    <source>
        <dbReference type="Pfam" id="PF00117"/>
    </source>
</evidence>
<dbReference type="GO" id="GO:0004049">
    <property type="term" value="F:anthranilate synthase activity"/>
    <property type="evidence" value="ECO:0007669"/>
    <property type="project" value="UniProtKB-EC"/>
</dbReference>
<reference evidence="9" key="1">
    <citation type="submission" date="2022-10" db="EMBL/GenBank/DDBJ databases">
        <title>Culturing micro-colonial fungi from biological soil crusts in the Mojave desert and describing Neophaeococcomyces mojavensis, and introducing the new genera and species Taxawa tesnikishii.</title>
        <authorList>
            <person name="Kurbessoian T."/>
            <person name="Stajich J.E."/>
        </authorList>
    </citation>
    <scope>NUCLEOTIDE SEQUENCE</scope>
    <source>
        <strain evidence="9">TK_35</strain>
    </source>
</reference>
<evidence type="ECO:0000256" key="3">
    <source>
        <dbReference type="ARBA" id="ARBA00012266"/>
    </source>
</evidence>
<evidence type="ECO:0000256" key="1">
    <source>
        <dbReference type="ARBA" id="ARBA00004873"/>
    </source>
</evidence>
<evidence type="ECO:0000313" key="9">
    <source>
        <dbReference type="EMBL" id="KAJ9619766.1"/>
    </source>
</evidence>
<dbReference type="PRINTS" id="PR00096">
    <property type="entry name" value="GATASE"/>
</dbReference>
<dbReference type="NCBIfam" id="TIGR00566">
    <property type="entry name" value="trpG_papA"/>
    <property type="match status" value="1"/>
</dbReference>
<evidence type="ECO:0000256" key="2">
    <source>
        <dbReference type="ARBA" id="ARBA00011743"/>
    </source>
</evidence>